<dbReference type="NCBIfam" id="NF008112">
    <property type="entry name" value="PRK10859.1"/>
    <property type="match status" value="1"/>
</dbReference>
<evidence type="ECO:0000256" key="6">
    <source>
        <dbReference type="ARBA" id="ARBA00023239"/>
    </source>
</evidence>
<feature type="domain" description="Solute-binding protein family 3/N-terminal" evidence="9">
    <location>
        <begin position="46"/>
        <end position="274"/>
    </location>
</feature>
<dbReference type="PANTHER" id="PTHR35936">
    <property type="entry name" value="MEMBRANE-BOUND LYTIC MUREIN TRANSGLYCOSYLASE F"/>
    <property type="match status" value="1"/>
</dbReference>
<dbReference type="InterPro" id="IPR000189">
    <property type="entry name" value="Transglyc_AS"/>
</dbReference>
<comment type="similarity">
    <text evidence="8">In the N-terminal section; belongs to the bacterial solute-binding protein 3 family.</text>
</comment>
<dbReference type="SUPFAM" id="SSF53850">
    <property type="entry name" value="Periplasmic binding protein-like II"/>
    <property type="match status" value="1"/>
</dbReference>
<evidence type="ECO:0000313" key="11">
    <source>
        <dbReference type="Proteomes" id="UP000294575"/>
    </source>
</evidence>
<keyword evidence="3 8" id="KW-0732">Signal</keyword>
<name>A0A4R6U260_9GAMM</name>
<dbReference type="Pfam" id="PF00497">
    <property type="entry name" value="SBP_bac_3"/>
    <property type="match status" value="1"/>
</dbReference>
<dbReference type="RefSeq" id="WP_101496493.1">
    <property type="nucleotide sequence ID" value="NZ_LNJZ01000005.1"/>
</dbReference>
<dbReference type="GO" id="GO:0009253">
    <property type="term" value="P:peptidoglycan catabolic process"/>
    <property type="evidence" value="ECO:0007669"/>
    <property type="project" value="TreeGrafter"/>
</dbReference>
<reference evidence="10 11" key="1">
    <citation type="submission" date="2019-03" db="EMBL/GenBank/DDBJ databases">
        <title>Genomic Encyclopedia of Type Strains, Phase IV (KMG-IV): sequencing the most valuable type-strain genomes for metagenomic binning, comparative biology and taxonomic classification.</title>
        <authorList>
            <person name="Goeker M."/>
        </authorList>
    </citation>
    <scope>NUCLEOTIDE SEQUENCE [LARGE SCALE GENOMIC DNA]</scope>
    <source>
        <strain evidence="10 11">DSM 28679</strain>
    </source>
</reference>
<comment type="similarity">
    <text evidence="1">Belongs to the transglycosylase Slt family.</text>
</comment>
<keyword evidence="7 8" id="KW-0961">Cell wall biogenesis/degradation</keyword>
<comment type="caution">
    <text evidence="10">The sequence shown here is derived from an EMBL/GenBank/DDBJ whole genome shotgun (WGS) entry which is preliminary data.</text>
</comment>
<evidence type="ECO:0000256" key="2">
    <source>
        <dbReference type="ARBA" id="ARBA00010333"/>
    </source>
</evidence>
<comment type="catalytic activity">
    <reaction evidence="8">
        <text>Exolytic cleavage of the (1-&gt;4)-beta-glycosidic linkage between N-acetylmuramic acid (MurNAc) and N-acetylglucosamine (GlcNAc) residues in peptidoglycan, from either the reducing or the non-reducing ends of the peptidoglycan chains, with concomitant formation of a 1,6-anhydrobond in the MurNAc residue.</text>
        <dbReference type="EC" id="4.2.2.n1"/>
    </reaction>
</comment>
<feature type="signal peptide" evidence="8">
    <location>
        <begin position="1"/>
        <end position="25"/>
    </location>
</feature>
<comment type="similarity">
    <text evidence="8">In the C-terminal section; belongs to the transglycosylase Slt family.</text>
</comment>
<dbReference type="AlphaFoldDB" id="A0A4R6U260"/>
<comment type="similarity">
    <text evidence="2">Belongs to the bacterial solute-binding protein 3 family.</text>
</comment>
<dbReference type="CDD" id="cd13403">
    <property type="entry name" value="MLTF-like"/>
    <property type="match status" value="1"/>
</dbReference>
<dbReference type="InterPro" id="IPR008258">
    <property type="entry name" value="Transglycosylase_SLT_dom_1"/>
</dbReference>
<evidence type="ECO:0000256" key="5">
    <source>
        <dbReference type="ARBA" id="ARBA00023237"/>
    </source>
</evidence>
<dbReference type="Gene3D" id="3.40.190.10">
    <property type="entry name" value="Periplasmic binding protein-like II"/>
    <property type="match status" value="2"/>
</dbReference>
<comment type="subcellular location">
    <subcellularLocation>
        <location evidence="8">Cell outer membrane</location>
        <topology evidence="8">Peripheral membrane protein</topology>
    </subcellularLocation>
    <text evidence="8">Attached to the inner leaflet of the outer membrane.</text>
</comment>
<keyword evidence="4 8" id="KW-0472">Membrane</keyword>
<organism evidence="10 11">
    <name type="scientific">Thiopseudomonas denitrificans</name>
    <dbReference type="NCBI Taxonomy" id="1501432"/>
    <lineage>
        <taxon>Bacteria</taxon>
        <taxon>Pseudomonadati</taxon>
        <taxon>Pseudomonadota</taxon>
        <taxon>Gammaproteobacteria</taxon>
        <taxon>Pseudomonadales</taxon>
        <taxon>Pseudomonadaceae</taxon>
        <taxon>Thiopseudomonas</taxon>
    </lineage>
</organism>
<dbReference type="EC" id="4.2.2.n1" evidence="8"/>
<dbReference type="InterPro" id="IPR023703">
    <property type="entry name" value="MltF"/>
</dbReference>
<keyword evidence="11" id="KW-1185">Reference proteome</keyword>
<comment type="caution">
    <text evidence="8">Lacks conserved residue(s) required for the propagation of feature annotation.</text>
</comment>
<dbReference type="GO" id="GO:0071555">
    <property type="term" value="P:cell wall organization"/>
    <property type="evidence" value="ECO:0007669"/>
    <property type="project" value="UniProtKB-KW"/>
</dbReference>
<feature type="chain" id="PRO_5021056709" description="Membrane-bound lytic murein transglycosylase F" evidence="8">
    <location>
        <begin position="26"/>
        <end position="482"/>
    </location>
</feature>
<gene>
    <name evidence="8" type="primary">mltF</name>
    <name evidence="10" type="ORF">DFQ45_10494</name>
</gene>
<dbReference type="Pfam" id="PF01464">
    <property type="entry name" value="SLT"/>
    <property type="match status" value="1"/>
</dbReference>
<dbReference type="EMBL" id="SNYK01000004">
    <property type="protein sequence ID" value="TDQ38519.1"/>
    <property type="molecule type" value="Genomic_DNA"/>
</dbReference>
<evidence type="ECO:0000256" key="4">
    <source>
        <dbReference type="ARBA" id="ARBA00023136"/>
    </source>
</evidence>
<evidence type="ECO:0000256" key="3">
    <source>
        <dbReference type="ARBA" id="ARBA00022729"/>
    </source>
</evidence>
<dbReference type="CDD" id="cd01009">
    <property type="entry name" value="PBP2_YfhD_N"/>
    <property type="match status" value="1"/>
</dbReference>
<dbReference type="SMART" id="SM00062">
    <property type="entry name" value="PBPb"/>
    <property type="match status" value="1"/>
</dbReference>
<keyword evidence="5 8" id="KW-0998">Cell outer membrane</keyword>
<dbReference type="GO" id="GO:0016998">
    <property type="term" value="P:cell wall macromolecule catabolic process"/>
    <property type="evidence" value="ECO:0007669"/>
    <property type="project" value="UniProtKB-UniRule"/>
</dbReference>
<evidence type="ECO:0000256" key="7">
    <source>
        <dbReference type="ARBA" id="ARBA00023316"/>
    </source>
</evidence>
<accession>A0A4R6U260</accession>
<proteinExistence type="inferred from homology"/>
<evidence type="ECO:0000256" key="8">
    <source>
        <dbReference type="HAMAP-Rule" id="MF_02016"/>
    </source>
</evidence>
<feature type="region of interest" description="LT domain" evidence="8">
    <location>
        <begin position="275"/>
        <end position="482"/>
    </location>
</feature>
<dbReference type="InterPro" id="IPR001638">
    <property type="entry name" value="Solute-binding_3/MltF_N"/>
</dbReference>
<dbReference type="SUPFAM" id="SSF53955">
    <property type="entry name" value="Lysozyme-like"/>
    <property type="match status" value="1"/>
</dbReference>
<evidence type="ECO:0000256" key="1">
    <source>
        <dbReference type="ARBA" id="ARBA00007734"/>
    </source>
</evidence>
<dbReference type="InterPro" id="IPR023346">
    <property type="entry name" value="Lysozyme-like_dom_sf"/>
</dbReference>
<dbReference type="Gene3D" id="1.10.530.10">
    <property type="match status" value="1"/>
</dbReference>
<feature type="active site" evidence="8">
    <location>
        <position position="321"/>
    </location>
</feature>
<sequence precursor="true">MPAPHFTHRFLSWLFPLLLALSACQDEHTSKSVAPDGLEQVRASGELVVLTRNTPSTYFQDRSDASGFEYDLAEAFARQLGVTLHIETADTIEQLFRRTLADKRPLLVAAGLTSHPARTPALLFSDSYLQVTPQVIYHTSAKRPQQAAELAGKRILVLKDSVHAVLLEELKKEHPDLEFAVSDTVESVDLLRMVDEGQIDITLVNSNELAMHQVYFPHIQLAFSLEPAIGLQWAIRQPGNHADTSLLDAINDFLQQSRDQGLIDRLVERYYGHLDVMGYVGANAFAKHLQQRMPKYEALFRKNAEKFGLDWQFLAAVGYQESHWDPQARSKTGVRGLMMLTQRTAEELGVKDRLDPEQSIHGGAKYLAQMLERLPDSIQYPERYWFALAAYNIGLGHLEDARRLTSQAGLDPDSWVDVRSILPRLAQKQWYSQTRYGFARGGEPVHFVNNIRRYYDILSWSTRPASEDTILGGLHTPAIKGQ</sequence>
<dbReference type="PANTHER" id="PTHR35936:SF32">
    <property type="entry name" value="MEMBRANE-BOUND LYTIC MUREIN TRANSGLYCOSYLASE F"/>
    <property type="match status" value="1"/>
</dbReference>
<dbReference type="HAMAP" id="MF_02016">
    <property type="entry name" value="MltF"/>
    <property type="match status" value="1"/>
</dbReference>
<evidence type="ECO:0000259" key="9">
    <source>
        <dbReference type="SMART" id="SM00062"/>
    </source>
</evidence>
<dbReference type="Proteomes" id="UP000294575">
    <property type="component" value="Unassembled WGS sequence"/>
</dbReference>
<dbReference type="OrthoDB" id="9815002at2"/>
<keyword evidence="6 8" id="KW-0456">Lyase</keyword>
<evidence type="ECO:0000313" key="10">
    <source>
        <dbReference type="EMBL" id="TDQ38519.1"/>
    </source>
</evidence>
<dbReference type="GO" id="GO:0009279">
    <property type="term" value="C:cell outer membrane"/>
    <property type="evidence" value="ECO:0007669"/>
    <property type="project" value="UniProtKB-SubCell"/>
</dbReference>
<comment type="domain">
    <text evidence="8">The N-terminal domain does not have lytic activity and probably modulates enzymatic activity. The C-terminal domain is the catalytic active domain.</text>
</comment>
<protein>
    <recommendedName>
        <fullName evidence="8">Membrane-bound lytic murein transglycosylase F</fullName>
        <ecNumber evidence="8">4.2.2.n1</ecNumber>
    </recommendedName>
    <alternativeName>
        <fullName evidence="8">Murein lyase F</fullName>
    </alternativeName>
</protein>
<comment type="function">
    <text evidence="8">Murein-degrading enzyme that degrades murein glycan strands and insoluble, high-molecular weight murein sacculi, with the concomitant formation of a 1,6-anhydromuramoyl product. Lytic transglycosylases (LTs) play an integral role in the metabolism of the peptidoglycan (PG) sacculus. Their lytic action creates space within the PG sacculus to allow for its expansion as well as for the insertion of various structures such as secretion systems and flagella.</text>
</comment>
<dbReference type="GO" id="GO:0008933">
    <property type="term" value="F:peptidoglycan lytic transglycosylase activity"/>
    <property type="evidence" value="ECO:0007669"/>
    <property type="project" value="UniProtKB-UniRule"/>
</dbReference>
<dbReference type="PROSITE" id="PS00922">
    <property type="entry name" value="TRANSGLYCOSYLASE"/>
    <property type="match status" value="1"/>
</dbReference>